<accession>A0A6H1ZJD1</accession>
<feature type="transmembrane region" description="Helical" evidence="1">
    <location>
        <begin position="159"/>
        <end position="184"/>
    </location>
</feature>
<evidence type="ECO:0000256" key="1">
    <source>
        <dbReference type="SAM" id="Phobius"/>
    </source>
</evidence>
<name>A0A6H1ZJD1_9ZZZZ</name>
<keyword evidence="1" id="KW-1133">Transmembrane helix</keyword>
<evidence type="ECO:0000313" key="2">
    <source>
        <dbReference type="EMBL" id="QJA47427.1"/>
    </source>
</evidence>
<reference evidence="2" key="1">
    <citation type="submission" date="2020-03" db="EMBL/GenBank/DDBJ databases">
        <title>The deep terrestrial virosphere.</title>
        <authorList>
            <person name="Holmfeldt K."/>
            <person name="Nilsson E."/>
            <person name="Simone D."/>
            <person name="Lopez-Fernandez M."/>
            <person name="Wu X."/>
            <person name="de Brujin I."/>
            <person name="Lundin D."/>
            <person name="Andersson A."/>
            <person name="Bertilsson S."/>
            <person name="Dopson M."/>
        </authorList>
    </citation>
    <scope>NUCLEOTIDE SEQUENCE</scope>
    <source>
        <strain evidence="2">TM448A00666</strain>
    </source>
</reference>
<dbReference type="EMBL" id="MT144042">
    <property type="protein sequence ID" value="QJA47427.1"/>
    <property type="molecule type" value="Genomic_DNA"/>
</dbReference>
<organism evidence="2">
    <name type="scientific">viral metagenome</name>
    <dbReference type="NCBI Taxonomy" id="1070528"/>
    <lineage>
        <taxon>unclassified sequences</taxon>
        <taxon>metagenomes</taxon>
        <taxon>organismal metagenomes</taxon>
    </lineage>
</organism>
<evidence type="ECO:0008006" key="3">
    <source>
        <dbReference type="Google" id="ProtNLM"/>
    </source>
</evidence>
<gene>
    <name evidence="2" type="ORF">TM448A00666_0031</name>
</gene>
<dbReference type="AlphaFoldDB" id="A0A6H1ZJD1"/>
<sequence>MVKPLLILLTLLILIIPLTNAAVDVEYIFKVNELAEIKTACFDTDYTLCTNSTACYITIHDPDGENIVNKQAMTFGAAYYSYNVTGTLLTKKGEYSTTVNCEGAYNGYSNFLFGVSSSGERTGGSGSAGIGILALLIIINVGVFAIAKANLSKNQILSYVLRGGCVLMGLYLLSLNMTIAVTLADNFTLGINQELFRFLWLINWTIYITMFIVVFRYFLGTLQLWTAKKTLRRMGLDRLE</sequence>
<feature type="transmembrane region" description="Helical" evidence="1">
    <location>
        <begin position="204"/>
        <end position="225"/>
    </location>
</feature>
<protein>
    <recommendedName>
        <fullName evidence="3">Intimal thickness related receptor IRP domain-containing protein</fullName>
    </recommendedName>
</protein>
<proteinExistence type="predicted"/>
<feature type="transmembrane region" description="Helical" evidence="1">
    <location>
        <begin position="128"/>
        <end position="147"/>
    </location>
</feature>
<keyword evidence="1" id="KW-0472">Membrane</keyword>
<keyword evidence="1" id="KW-0812">Transmembrane</keyword>